<feature type="region of interest" description="Disordered" evidence="8">
    <location>
        <begin position="74"/>
        <end position="151"/>
    </location>
</feature>
<keyword evidence="3" id="KW-0812">Transmembrane</keyword>
<gene>
    <name evidence="9" type="ORF">BI49514_03055</name>
</gene>
<proteinExistence type="predicted"/>
<dbReference type="RefSeq" id="WP_180954395.1">
    <property type="nucleotide sequence ID" value="NZ_FXYX01000034.1"/>
</dbReference>
<keyword evidence="4" id="KW-0653">Protein transport</keyword>
<dbReference type="InterPro" id="IPR003369">
    <property type="entry name" value="TatA/B/E"/>
</dbReference>
<keyword evidence="7" id="KW-0472">Membrane</keyword>
<dbReference type="Proteomes" id="UP000234382">
    <property type="component" value="Unassembled WGS sequence"/>
</dbReference>
<keyword evidence="10" id="KW-1185">Reference proteome</keyword>
<accession>A0A2H1KHD2</accession>
<evidence type="ECO:0000256" key="8">
    <source>
        <dbReference type="SAM" id="MobiDB-lite"/>
    </source>
</evidence>
<evidence type="ECO:0000256" key="3">
    <source>
        <dbReference type="ARBA" id="ARBA00022692"/>
    </source>
</evidence>
<evidence type="ECO:0000256" key="7">
    <source>
        <dbReference type="ARBA" id="ARBA00023136"/>
    </source>
</evidence>
<feature type="compositionally biased region" description="Basic and acidic residues" evidence="8">
    <location>
        <begin position="133"/>
        <end position="142"/>
    </location>
</feature>
<dbReference type="AlphaFoldDB" id="A0A2H1KHD2"/>
<sequence>MFGLSSEKLIIVGIFAALVIGPQRLPHYAQKLGEFARLLRAQVDTARTRAAESMGTEDWRPLDPRQYDPRRIIREALDEPGSAPSSETAAPGSAERSDRAVDGESRSLAEATGSVVITGSSGHPRRRFVARTDGGRTGDDKCAVAISGTDR</sequence>
<keyword evidence="6" id="KW-0811">Translocation</keyword>
<dbReference type="Pfam" id="PF02416">
    <property type="entry name" value="TatA_B_E"/>
    <property type="match status" value="1"/>
</dbReference>
<reference evidence="10" key="1">
    <citation type="submission" date="2017-03" db="EMBL/GenBank/DDBJ databases">
        <authorList>
            <person name="Monnet C."/>
        </authorList>
    </citation>
    <scope>NUCLEOTIDE SEQUENCE [LARGE SCALE GENOMIC DNA]</scope>
    <source>
        <strain evidence="10">ATCC 49514</strain>
    </source>
</reference>
<organism evidence="9 10">
    <name type="scientific">Brevibacterium iodinum ATCC 49514</name>
    <dbReference type="NCBI Taxonomy" id="1255616"/>
    <lineage>
        <taxon>Bacteria</taxon>
        <taxon>Bacillati</taxon>
        <taxon>Actinomycetota</taxon>
        <taxon>Actinomycetes</taxon>
        <taxon>Micrococcales</taxon>
        <taxon>Brevibacteriaceae</taxon>
        <taxon>Brevibacterium</taxon>
    </lineage>
</organism>
<keyword evidence="2" id="KW-0813">Transport</keyword>
<dbReference type="Gene3D" id="1.20.5.3310">
    <property type="match status" value="1"/>
</dbReference>
<feature type="region of interest" description="Disordered" evidence="8">
    <location>
        <begin position="49"/>
        <end position="68"/>
    </location>
</feature>
<evidence type="ECO:0000256" key="4">
    <source>
        <dbReference type="ARBA" id="ARBA00022927"/>
    </source>
</evidence>
<evidence type="ECO:0000256" key="2">
    <source>
        <dbReference type="ARBA" id="ARBA00022448"/>
    </source>
</evidence>
<evidence type="ECO:0000256" key="1">
    <source>
        <dbReference type="ARBA" id="ARBA00004167"/>
    </source>
</evidence>
<keyword evidence="5" id="KW-1133">Transmembrane helix</keyword>
<feature type="compositionally biased region" description="Basic and acidic residues" evidence="8">
    <location>
        <begin position="57"/>
        <end position="68"/>
    </location>
</feature>
<evidence type="ECO:0000313" key="10">
    <source>
        <dbReference type="Proteomes" id="UP000234382"/>
    </source>
</evidence>
<feature type="compositionally biased region" description="Basic and acidic residues" evidence="8">
    <location>
        <begin position="95"/>
        <end position="107"/>
    </location>
</feature>
<evidence type="ECO:0000256" key="6">
    <source>
        <dbReference type="ARBA" id="ARBA00023010"/>
    </source>
</evidence>
<comment type="subcellular location">
    <subcellularLocation>
        <location evidence="1">Membrane</location>
        <topology evidence="1">Single-pass membrane protein</topology>
    </subcellularLocation>
</comment>
<protein>
    <submittedName>
        <fullName evidence="9">Sec-independent protein translocase protein TatB</fullName>
    </submittedName>
</protein>
<name>A0A2H1KHD2_9MICO</name>
<evidence type="ECO:0000313" key="9">
    <source>
        <dbReference type="EMBL" id="SMX99173.1"/>
    </source>
</evidence>
<dbReference type="PRINTS" id="PR01506">
    <property type="entry name" value="TATBPROTEIN"/>
</dbReference>
<dbReference type="EMBL" id="FXYX01000034">
    <property type="protein sequence ID" value="SMX99173.1"/>
    <property type="molecule type" value="Genomic_DNA"/>
</dbReference>
<evidence type="ECO:0000256" key="5">
    <source>
        <dbReference type="ARBA" id="ARBA00022989"/>
    </source>
</evidence>